<dbReference type="Pfam" id="PF00248">
    <property type="entry name" value="Aldo_ket_red"/>
    <property type="match status" value="1"/>
</dbReference>
<accession>A0A6N6NR03</accession>
<feature type="domain" description="NADP-dependent oxidoreductase" evidence="1">
    <location>
        <begin position="4"/>
        <end position="125"/>
    </location>
</feature>
<protein>
    <recommendedName>
        <fullName evidence="1">NADP-dependent oxidoreductase domain-containing protein</fullName>
    </recommendedName>
</protein>
<proteinExistence type="predicted"/>
<evidence type="ECO:0000313" key="3">
    <source>
        <dbReference type="Proteomes" id="UP000468668"/>
    </source>
</evidence>
<dbReference type="GeneID" id="98658227"/>
<dbReference type="EMBL" id="WAJR01000017">
    <property type="protein sequence ID" value="KAB1640166.1"/>
    <property type="molecule type" value="Genomic_DNA"/>
</dbReference>
<dbReference type="PANTHER" id="PTHR43147:SF2">
    <property type="entry name" value="NADP-DEPENDENT OXIDOREDUCTASE DOMAIN-CONTAINING PROTEIN"/>
    <property type="match status" value="1"/>
</dbReference>
<dbReference type="PANTHER" id="PTHR43147">
    <property type="entry name" value="PROTEIN TAS"/>
    <property type="match status" value="1"/>
</dbReference>
<evidence type="ECO:0000259" key="1">
    <source>
        <dbReference type="Pfam" id="PF00248"/>
    </source>
</evidence>
<dbReference type="Proteomes" id="UP000468668">
    <property type="component" value="Unassembled WGS sequence"/>
</dbReference>
<gene>
    <name evidence="2" type="ORF">F8C90_07375</name>
</gene>
<sequence>MEHAKYCEGANIKHVCYGTLAGGLLAKRWEGVGAIKPETRSQVKYLQVLEDSVGYEGYQKLLELLEEIASHYGVGVSHVATKYILNRPSVACAIVGVRNSRHVADNCKIFGFELSPEDEAAITAFLDGYPRLQGDCYTLERESPRYKSIIHMNVNEEEQGGNDALAGK</sequence>
<dbReference type="InterPro" id="IPR023210">
    <property type="entry name" value="NADP_OxRdtase_dom"/>
</dbReference>
<dbReference type="Gene3D" id="3.20.20.100">
    <property type="entry name" value="NADP-dependent oxidoreductase domain"/>
    <property type="match status" value="1"/>
</dbReference>
<dbReference type="AlphaFoldDB" id="A0A6N6NR03"/>
<name>A0A6N6NR03_9ACTN</name>
<dbReference type="InterPro" id="IPR036812">
    <property type="entry name" value="NAD(P)_OxRdtase_dom_sf"/>
</dbReference>
<keyword evidence="3" id="KW-1185">Reference proteome</keyword>
<dbReference type="OrthoDB" id="9804790at2"/>
<comment type="caution">
    <text evidence="2">The sequence shown here is derived from an EMBL/GenBank/DDBJ whole genome shotgun (WGS) entry which is preliminary data.</text>
</comment>
<dbReference type="RefSeq" id="WP_158049883.1">
    <property type="nucleotide sequence ID" value="NZ_WAJR01000017.1"/>
</dbReference>
<evidence type="ECO:0000313" key="2">
    <source>
        <dbReference type="EMBL" id="KAB1640166.1"/>
    </source>
</evidence>
<reference evidence="2 3" key="1">
    <citation type="submission" date="2019-09" db="EMBL/GenBank/DDBJ databases">
        <title>Whole genome shotgun sequencing (WGS) of Ellagibacter isourolithinifaciens DSM 104140(T) and Adlercreutzia muris DSM 29508(T).</title>
        <authorList>
            <person name="Stoll D.A."/>
            <person name="Danylec N."/>
            <person name="Huch M."/>
        </authorList>
    </citation>
    <scope>NUCLEOTIDE SEQUENCE [LARGE SCALE GENOMIC DNA]</scope>
    <source>
        <strain evidence="2 3">DSM 104140</strain>
    </source>
</reference>
<dbReference type="SUPFAM" id="SSF51430">
    <property type="entry name" value="NAD(P)-linked oxidoreductase"/>
    <property type="match status" value="1"/>
</dbReference>
<organism evidence="2 3">
    <name type="scientific">Ellagibacter isourolithinifaciens</name>
    <dbReference type="NCBI Taxonomy" id="2137581"/>
    <lineage>
        <taxon>Bacteria</taxon>
        <taxon>Bacillati</taxon>
        <taxon>Actinomycetota</taxon>
        <taxon>Coriobacteriia</taxon>
        <taxon>Eggerthellales</taxon>
        <taxon>Eggerthellaceae</taxon>
        <taxon>Ellagibacter</taxon>
    </lineage>
</organism>